<accession>A0ABM4BYN5</accession>
<dbReference type="Pfam" id="PF21056">
    <property type="entry name" value="ZSWIM1-3_RNaseH-like"/>
    <property type="match status" value="1"/>
</dbReference>
<evidence type="ECO:0000259" key="1">
    <source>
        <dbReference type="Pfam" id="PF21056"/>
    </source>
</evidence>
<organism evidence="2 3">
    <name type="scientific">Hydra vulgaris</name>
    <name type="common">Hydra</name>
    <name type="synonym">Hydra attenuata</name>
    <dbReference type="NCBI Taxonomy" id="6087"/>
    <lineage>
        <taxon>Eukaryota</taxon>
        <taxon>Metazoa</taxon>
        <taxon>Cnidaria</taxon>
        <taxon>Hydrozoa</taxon>
        <taxon>Hydroidolina</taxon>
        <taxon>Anthoathecata</taxon>
        <taxon>Aplanulata</taxon>
        <taxon>Hydridae</taxon>
        <taxon>Hydra</taxon>
    </lineage>
</organism>
<dbReference type="Pfam" id="PF15299">
    <property type="entry name" value="ALS2CR8"/>
    <property type="match status" value="1"/>
</dbReference>
<dbReference type="InterPro" id="IPR029309">
    <property type="entry name" value="CaRF"/>
</dbReference>
<dbReference type="PANTHER" id="PTHR47456:SF1">
    <property type="entry name" value="PHD-TYPE DOMAIN-CONTAINING PROTEIN"/>
    <property type="match status" value="1"/>
</dbReference>
<feature type="domain" description="ZSWIM1/3 RNaseH-like" evidence="1">
    <location>
        <begin position="270"/>
        <end position="375"/>
    </location>
</feature>
<reference evidence="3" key="1">
    <citation type="submission" date="2025-08" db="UniProtKB">
        <authorList>
            <consortium name="RefSeq"/>
        </authorList>
    </citation>
    <scope>IDENTIFICATION</scope>
</reference>
<dbReference type="PANTHER" id="PTHR47456">
    <property type="entry name" value="PHD-TYPE DOMAIN-CONTAINING PROTEIN"/>
    <property type="match status" value="1"/>
</dbReference>
<dbReference type="Proteomes" id="UP001652625">
    <property type="component" value="Chromosome 05"/>
</dbReference>
<dbReference type="GeneID" id="136080895"/>
<keyword evidence="2" id="KW-1185">Reference proteome</keyword>
<dbReference type="InterPro" id="IPR048324">
    <property type="entry name" value="ZSWIM1-3_RNaseH-like"/>
</dbReference>
<evidence type="ECO:0000313" key="2">
    <source>
        <dbReference type="Proteomes" id="UP001652625"/>
    </source>
</evidence>
<proteinExistence type="predicted"/>
<name>A0ABM4BYN5_HYDVU</name>
<dbReference type="RefSeq" id="XP_065654356.1">
    <property type="nucleotide sequence ID" value="XM_065798284.1"/>
</dbReference>
<protein>
    <submittedName>
        <fullName evidence="3">Uncharacterized protein LOC136080895</fullName>
    </submittedName>
</protein>
<gene>
    <name evidence="3" type="primary">LOC136080895</name>
</gene>
<sequence length="406" mass="47056">MKQKLCQSLHVILLTKDDSVSFNGVPFMIVGSKVLDCMHGRDRKVSFKEEYKMRCNDRKVSDHSYFKNYEMIQNTKKFNCSSQIKIKEVMKFPDFKIIEDSKWKRVTSSKKIRKAILKNEAVGQKMFSVFLPSTSSHTGHFTGDAAGISQPIDARLKEEIFTSSEFITSVDEMRRRLEIIVTREMFKNSICPSKSNKRFIPSKKTIRCYMLEAVRKKRYSNIDQECLIKKIEQWKVENPHRRFYLRPKGISKNYEVECSAVGSTEVEDEIVVEASSNSFLFVYQTEEMQRLLKIYGNEITLLDATYKTTKYSLPLFFLVVKTNVDYQIVGTFICEGESAKNIQSALAKIKEWNPNWSPLYFMVDCCAEEINAIESEEIDAIEYIKSAKFSYVTFIGNKRGNVGLIK</sequence>
<evidence type="ECO:0000313" key="3">
    <source>
        <dbReference type="RefSeq" id="XP_065654356.1"/>
    </source>
</evidence>